<feature type="compositionally biased region" description="Low complexity" evidence="3">
    <location>
        <begin position="182"/>
        <end position="192"/>
    </location>
</feature>
<evidence type="ECO:0000313" key="6">
    <source>
        <dbReference type="Proteomes" id="UP000001194"/>
    </source>
</evidence>
<dbReference type="AlphaFoldDB" id="B0CRL0"/>
<feature type="compositionally biased region" description="Gly residues" evidence="3">
    <location>
        <begin position="91"/>
        <end position="102"/>
    </location>
</feature>
<dbReference type="GO" id="GO:0008270">
    <property type="term" value="F:zinc ion binding"/>
    <property type="evidence" value="ECO:0007669"/>
    <property type="project" value="UniProtKB-KW"/>
</dbReference>
<feature type="compositionally biased region" description="Basic and acidic residues" evidence="3">
    <location>
        <begin position="313"/>
        <end position="324"/>
    </location>
</feature>
<dbReference type="InParanoid" id="B0CRL0"/>
<feature type="compositionally biased region" description="Gly residues" evidence="3">
    <location>
        <begin position="142"/>
        <end position="181"/>
    </location>
</feature>
<evidence type="ECO:0000256" key="2">
    <source>
        <dbReference type="SAM" id="Coils"/>
    </source>
</evidence>
<dbReference type="EMBL" id="DS547091">
    <property type="protein sequence ID" value="EDR15837.1"/>
    <property type="molecule type" value="Genomic_DNA"/>
</dbReference>
<feature type="compositionally biased region" description="Polar residues" evidence="3">
    <location>
        <begin position="237"/>
        <end position="246"/>
    </location>
</feature>
<dbReference type="Proteomes" id="UP000001194">
    <property type="component" value="Unassembled WGS sequence"/>
</dbReference>
<feature type="compositionally biased region" description="Polar residues" evidence="3">
    <location>
        <begin position="350"/>
        <end position="371"/>
    </location>
</feature>
<dbReference type="STRING" id="486041.B0CRL0"/>
<feature type="compositionally biased region" description="Basic and acidic residues" evidence="3">
    <location>
        <begin position="249"/>
        <end position="258"/>
    </location>
</feature>
<sequence length="754" mass="82021">MPSDMPRCRNYDEQGGPIRRGCIKKDTCRFIHPDDPAWERAPISKSSRNSFPPHSARRDSWGAPPPVPKSRVDPLDSSVWGRTTADSSSGSGWGGFGKGDSGAGKADSSRSSGGNDKDKGATDTSSWSAPSTGNSWSSIADGEGGGWGGTGWGGTGGGWGGTGGGWGGTGGGWGGDGGGWGASSSSDLSSAKKNADDKEDSGWGGGGWGASSSKDQSSTKNTDNKKDNGWGWGGWGASSSNDQSTTKNADNKKDKADAPKSGWAVSSSLQTSSAGSSRTLFNDYAQNKQTTRGSGAAASVKDVEMAEPISNRASEKRTEVDPRRRPSVPAAPALVPLAKPPLPSKAKPMVSNSSDKSSVQHKSQVSRRFSSSEGRANLYERVIKATQTVAILQMQLSRAVADDDRWKRTQNSAIYSRATPATRVKLDHQRSIYAHKVQDLKKRQSRAFQHLMELPEFPMKTSHHRDVGLDKRKVAEYTMELRDWFQSLQLDKRLVLARAEANQESDKTPPTPGQQADRIRKTAGDLRASGSWSWKDLKDVLGELESQANVVSEDVYSGAYTRDLGTRLAGFRSDLEKSRNAQHRKKLEQVSSRSKSIGVLLEKEVEKANGLYEQINSNKNELDSLLAETEKMNQLCDQMESQLKDFETWHQEDSARIKELTEQLQTLHKYRKAKPKPAPLKVEDILPKLHPLIQDMVQKEIIPVLESIYRSCSTNNLKLKAEIAKLLEPIEASVDDVRSRVKVVEAVAAPQSPQ</sequence>
<feature type="region of interest" description="Disordered" evidence="3">
    <location>
        <begin position="33"/>
        <end position="371"/>
    </location>
</feature>
<feature type="domain" description="C3H1-type" evidence="4">
    <location>
        <begin position="2"/>
        <end position="35"/>
    </location>
</feature>
<feature type="compositionally biased region" description="Low complexity" evidence="3">
    <location>
        <begin position="103"/>
        <end position="114"/>
    </location>
</feature>
<organism evidence="6">
    <name type="scientific">Laccaria bicolor (strain S238N-H82 / ATCC MYA-4686)</name>
    <name type="common">Bicoloured deceiver</name>
    <name type="synonym">Laccaria laccata var. bicolor</name>
    <dbReference type="NCBI Taxonomy" id="486041"/>
    <lineage>
        <taxon>Eukaryota</taxon>
        <taxon>Fungi</taxon>
        <taxon>Dikarya</taxon>
        <taxon>Basidiomycota</taxon>
        <taxon>Agaricomycotina</taxon>
        <taxon>Agaricomycetes</taxon>
        <taxon>Agaricomycetidae</taxon>
        <taxon>Agaricales</taxon>
        <taxon>Agaricineae</taxon>
        <taxon>Hydnangiaceae</taxon>
        <taxon>Laccaria</taxon>
    </lineage>
</organism>
<feature type="coiled-coil region" evidence="2">
    <location>
        <begin position="608"/>
        <end position="642"/>
    </location>
</feature>
<dbReference type="HOGENOM" id="CLU_369207_0_0_1"/>
<keyword evidence="2" id="KW-0175">Coiled coil</keyword>
<gene>
    <name evidence="5" type="ORF">LACBIDRAFT_301200</name>
</gene>
<dbReference type="RefSeq" id="XP_001874045.1">
    <property type="nucleotide sequence ID" value="XM_001874010.1"/>
</dbReference>
<dbReference type="OrthoDB" id="6017at2759"/>
<keyword evidence="1" id="KW-0862">Zinc</keyword>
<evidence type="ECO:0000256" key="3">
    <source>
        <dbReference type="SAM" id="MobiDB-lite"/>
    </source>
</evidence>
<keyword evidence="1" id="KW-0479">Metal-binding</keyword>
<feature type="compositionally biased region" description="Low complexity" evidence="3">
    <location>
        <begin position="266"/>
        <end position="277"/>
    </location>
</feature>
<dbReference type="KEGG" id="lbc:LACBIDRAFT_301200"/>
<dbReference type="GeneID" id="6069800"/>
<reference evidence="5 6" key="1">
    <citation type="journal article" date="2008" name="Nature">
        <title>The genome of Laccaria bicolor provides insights into mycorrhizal symbiosis.</title>
        <authorList>
            <person name="Martin F."/>
            <person name="Aerts A."/>
            <person name="Ahren D."/>
            <person name="Brun A."/>
            <person name="Danchin E.G.J."/>
            <person name="Duchaussoy F."/>
            <person name="Gibon J."/>
            <person name="Kohler A."/>
            <person name="Lindquist E."/>
            <person name="Pereda V."/>
            <person name="Salamov A."/>
            <person name="Shapiro H.J."/>
            <person name="Wuyts J."/>
            <person name="Blaudez D."/>
            <person name="Buee M."/>
            <person name="Brokstein P."/>
            <person name="Canbaeck B."/>
            <person name="Cohen D."/>
            <person name="Courty P.E."/>
            <person name="Coutinho P.M."/>
            <person name="Delaruelle C."/>
            <person name="Detter J.C."/>
            <person name="Deveau A."/>
            <person name="DiFazio S."/>
            <person name="Duplessis S."/>
            <person name="Fraissinet-Tachet L."/>
            <person name="Lucic E."/>
            <person name="Frey-Klett P."/>
            <person name="Fourrey C."/>
            <person name="Feussner I."/>
            <person name="Gay G."/>
            <person name="Grimwood J."/>
            <person name="Hoegger P.J."/>
            <person name="Jain P."/>
            <person name="Kilaru S."/>
            <person name="Labbe J."/>
            <person name="Lin Y.C."/>
            <person name="Legue V."/>
            <person name="Le Tacon F."/>
            <person name="Marmeisse R."/>
            <person name="Melayah D."/>
            <person name="Montanini B."/>
            <person name="Muratet M."/>
            <person name="Nehls U."/>
            <person name="Niculita-Hirzel H."/>
            <person name="Oudot-Le Secq M.P."/>
            <person name="Peter M."/>
            <person name="Quesneville H."/>
            <person name="Rajashekar B."/>
            <person name="Reich M."/>
            <person name="Rouhier N."/>
            <person name="Schmutz J."/>
            <person name="Yin T."/>
            <person name="Chalot M."/>
            <person name="Henrissat B."/>
            <person name="Kuees U."/>
            <person name="Lucas S."/>
            <person name="Van de Peer Y."/>
            <person name="Podila G.K."/>
            <person name="Polle A."/>
            <person name="Pukkila P.J."/>
            <person name="Richardson P.M."/>
            <person name="Rouze P."/>
            <person name="Sanders I.R."/>
            <person name="Stajich J.E."/>
            <person name="Tunlid A."/>
            <person name="Tuskan G."/>
            <person name="Grigoriev I.V."/>
        </authorList>
    </citation>
    <scope>NUCLEOTIDE SEQUENCE [LARGE SCALE GENOMIC DNA]</scope>
    <source>
        <strain evidence="6">S238N-H82 / ATCC MYA-4686</strain>
    </source>
</reference>
<accession>B0CRL0</accession>
<feature type="zinc finger region" description="C3H1-type" evidence="1">
    <location>
        <begin position="2"/>
        <end position="35"/>
    </location>
</feature>
<dbReference type="PROSITE" id="PS50103">
    <property type="entry name" value="ZF_C3H1"/>
    <property type="match status" value="1"/>
</dbReference>
<keyword evidence="1" id="KW-0863">Zinc-finger</keyword>
<feature type="region of interest" description="Disordered" evidence="3">
    <location>
        <begin position="500"/>
        <end position="519"/>
    </location>
</feature>
<protein>
    <submittedName>
        <fullName evidence="5">Predicted protein</fullName>
    </submittedName>
</protein>
<name>B0CRL0_LACBS</name>
<dbReference type="InterPro" id="IPR000571">
    <property type="entry name" value="Znf_CCCH"/>
</dbReference>
<feature type="compositionally biased region" description="Low complexity" evidence="3">
    <location>
        <begin position="327"/>
        <end position="337"/>
    </location>
</feature>
<keyword evidence="6" id="KW-1185">Reference proteome</keyword>
<evidence type="ECO:0000259" key="4">
    <source>
        <dbReference type="PROSITE" id="PS50103"/>
    </source>
</evidence>
<feature type="compositionally biased region" description="Polar residues" evidence="3">
    <location>
        <begin position="122"/>
        <end position="138"/>
    </location>
</feature>
<feature type="compositionally biased region" description="Polar residues" evidence="3">
    <location>
        <begin position="278"/>
        <end position="293"/>
    </location>
</feature>
<evidence type="ECO:0000256" key="1">
    <source>
        <dbReference type="PROSITE-ProRule" id="PRU00723"/>
    </source>
</evidence>
<evidence type="ECO:0000313" key="5">
    <source>
        <dbReference type="EMBL" id="EDR15837.1"/>
    </source>
</evidence>
<proteinExistence type="predicted"/>